<dbReference type="AlphaFoldDB" id="A0A067CUL4"/>
<keyword evidence="8" id="KW-1185">Reference proteome</keyword>
<dbReference type="InterPro" id="IPR011009">
    <property type="entry name" value="Kinase-like_dom_sf"/>
</dbReference>
<keyword evidence="7" id="KW-0418">Kinase</keyword>
<dbReference type="RefSeq" id="XP_012198712.1">
    <property type="nucleotide sequence ID" value="XM_012343322.1"/>
</dbReference>
<evidence type="ECO:0000256" key="4">
    <source>
        <dbReference type="RuleBase" id="RU000304"/>
    </source>
</evidence>
<proteinExistence type="inferred from homology"/>
<dbReference type="GeneID" id="24126841"/>
<dbReference type="InterPro" id="IPR008271">
    <property type="entry name" value="Ser/Thr_kinase_AS"/>
</dbReference>
<feature type="domain" description="Protein kinase" evidence="6">
    <location>
        <begin position="102"/>
        <end position="364"/>
    </location>
</feature>
<accession>A0A067CUL4</accession>
<dbReference type="SMART" id="SM00220">
    <property type="entry name" value="S_TKc"/>
    <property type="match status" value="1"/>
</dbReference>
<dbReference type="Gene3D" id="1.10.510.10">
    <property type="entry name" value="Transferase(Phosphotransferase) domain 1"/>
    <property type="match status" value="1"/>
</dbReference>
<feature type="region of interest" description="Disordered" evidence="5">
    <location>
        <begin position="1"/>
        <end position="27"/>
    </location>
</feature>
<dbReference type="EMBL" id="KK583201">
    <property type="protein sequence ID" value="KDO30492.1"/>
    <property type="molecule type" value="Genomic_DNA"/>
</dbReference>
<dbReference type="PROSITE" id="PS50011">
    <property type="entry name" value="PROTEIN_KINASE_DOM"/>
    <property type="match status" value="1"/>
</dbReference>
<dbReference type="FunFam" id="1.10.510.10:FF:000571">
    <property type="entry name" value="Maternal embryonic leucine zipper kinase"/>
    <property type="match status" value="1"/>
</dbReference>
<name>A0A067CUL4_SAPPC</name>
<dbReference type="PROSITE" id="PS00107">
    <property type="entry name" value="PROTEIN_KINASE_ATP"/>
    <property type="match status" value="1"/>
</dbReference>
<organism evidence="7 8">
    <name type="scientific">Saprolegnia parasitica (strain CBS 223.65)</name>
    <dbReference type="NCBI Taxonomy" id="695850"/>
    <lineage>
        <taxon>Eukaryota</taxon>
        <taxon>Sar</taxon>
        <taxon>Stramenopiles</taxon>
        <taxon>Oomycota</taxon>
        <taxon>Saprolegniomycetes</taxon>
        <taxon>Saprolegniales</taxon>
        <taxon>Saprolegniaceae</taxon>
        <taxon>Saprolegnia</taxon>
    </lineage>
</organism>
<gene>
    <name evidence="7" type="ORF">SPRG_04395</name>
</gene>
<dbReference type="OMA" id="MHANDIV"/>
<dbReference type="GO" id="GO:0004674">
    <property type="term" value="F:protein serine/threonine kinase activity"/>
    <property type="evidence" value="ECO:0007669"/>
    <property type="project" value="UniProtKB-KW"/>
</dbReference>
<dbReference type="InterPro" id="IPR000719">
    <property type="entry name" value="Prot_kinase_dom"/>
</dbReference>
<evidence type="ECO:0000256" key="2">
    <source>
        <dbReference type="ARBA" id="ARBA00022840"/>
    </source>
</evidence>
<dbReference type="InterPro" id="IPR017441">
    <property type="entry name" value="Protein_kinase_ATP_BS"/>
</dbReference>
<dbReference type="KEGG" id="spar:SPRG_04395"/>
<dbReference type="Proteomes" id="UP000030745">
    <property type="component" value="Unassembled WGS sequence"/>
</dbReference>
<dbReference type="OrthoDB" id="40902at2759"/>
<evidence type="ECO:0000256" key="3">
    <source>
        <dbReference type="PROSITE-ProRule" id="PRU10141"/>
    </source>
</evidence>
<dbReference type="PROSITE" id="PS00108">
    <property type="entry name" value="PROTEIN_KINASE_ST"/>
    <property type="match status" value="1"/>
</dbReference>
<feature type="binding site" evidence="3">
    <location>
        <position position="132"/>
    </location>
    <ligand>
        <name>ATP</name>
        <dbReference type="ChEBI" id="CHEBI:30616"/>
    </ligand>
</feature>
<dbReference type="PANTHER" id="PTHR24347">
    <property type="entry name" value="SERINE/THREONINE-PROTEIN KINASE"/>
    <property type="match status" value="1"/>
</dbReference>
<evidence type="ECO:0000256" key="1">
    <source>
        <dbReference type="ARBA" id="ARBA00022741"/>
    </source>
</evidence>
<dbReference type="GO" id="GO:0005524">
    <property type="term" value="F:ATP binding"/>
    <property type="evidence" value="ECO:0007669"/>
    <property type="project" value="UniProtKB-UniRule"/>
</dbReference>
<dbReference type="VEuPathDB" id="FungiDB:SPRG_04395"/>
<keyword evidence="4" id="KW-0723">Serine/threonine-protein kinase</keyword>
<keyword evidence="1 3" id="KW-0547">Nucleotide-binding</keyword>
<evidence type="ECO:0000313" key="8">
    <source>
        <dbReference type="Proteomes" id="UP000030745"/>
    </source>
</evidence>
<keyword evidence="2 3" id="KW-0067">ATP-binding</keyword>
<dbReference type="Pfam" id="PF00069">
    <property type="entry name" value="Pkinase"/>
    <property type="match status" value="1"/>
</dbReference>
<evidence type="ECO:0000259" key="6">
    <source>
        <dbReference type="PROSITE" id="PS50011"/>
    </source>
</evidence>
<evidence type="ECO:0000313" key="7">
    <source>
        <dbReference type="EMBL" id="KDO30492.1"/>
    </source>
</evidence>
<keyword evidence="7" id="KW-0808">Transferase</keyword>
<protein>
    <submittedName>
        <fullName evidence="7">CAMK/CAMK1 protein kinase</fullName>
    </submittedName>
</protein>
<evidence type="ECO:0000256" key="5">
    <source>
        <dbReference type="SAM" id="MobiDB-lite"/>
    </source>
</evidence>
<dbReference type="SUPFAM" id="SSF56112">
    <property type="entry name" value="Protein kinase-like (PK-like)"/>
    <property type="match status" value="1"/>
</dbReference>
<reference evidence="7 8" key="1">
    <citation type="journal article" date="2013" name="PLoS Genet.">
        <title>Distinctive expansion of potential virulence genes in the genome of the oomycete fish pathogen Saprolegnia parasitica.</title>
        <authorList>
            <person name="Jiang R.H."/>
            <person name="de Bruijn I."/>
            <person name="Haas B.J."/>
            <person name="Belmonte R."/>
            <person name="Lobach L."/>
            <person name="Christie J."/>
            <person name="van den Ackerveken G."/>
            <person name="Bottin A."/>
            <person name="Bulone V."/>
            <person name="Diaz-Moreno S.M."/>
            <person name="Dumas B."/>
            <person name="Fan L."/>
            <person name="Gaulin E."/>
            <person name="Govers F."/>
            <person name="Grenville-Briggs L.J."/>
            <person name="Horner N.R."/>
            <person name="Levin J.Z."/>
            <person name="Mammella M."/>
            <person name="Meijer H.J."/>
            <person name="Morris P."/>
            <person name="Nusbaum C."/>
            <person name="Oome S."/>
            <person name="Phillips A.J."/>
            <person name="van Rooyen D."/>
            <person name="Rzeszutek E."/>
            <person name="Saraiva M."/>
            <person name="Secombes C.J."/>
            <person name="Seidl M.F."/>
            <person name="Snel B."/>
            <person name="Stassen J.H."/>
            <person name="Sykes S."/>
            <person name="Tripathy S."/>
            <person name="van den Berg H."/>
            <person name="Vega-Arreguin J.C."/>
            <person name="Wawra S."/>
            <person name="Young S.K."/>
            <person name="Zeng Q."/>
            <person name="Dieguez-Uribeondo J."/>
            <person name="Russ C."/>
            <person name="Tyler B.M."/>
            <person name="van West P."/>
        </authorList>
    </citation>
    <scope>NUCLEOTIDE SEQUENCE [LARGE SCALE GENOMIC DNA]</scope>
    <source>
        <strain evidence="7 8">CBS 223.65</strain>
    </source>
</reference>
<feature type="compositionally biased region" description="Polar residues" evidence="5">
    <location>
        <begin position="1"/>
        <end position="10"/>
    </location>
</feature>
<sequence>MGNSKSSPSTADVKAADPDDAGAGSARCSSVGCLDDSLAVPMSTTEIHIQPTANACQSTPSKQLRATDFDIEVESAMAWTKTFPGTGPEPSGRPRRVEDYYVLENTRLGRGHYATVYRGRSRRTNQPVAIKKIRRALTDEMRLKSEVAALRKIQEHPNIVTLLDVFETAGDVYVIMELCTGGELFERLAEKGPYSEMDCVRHVRCMAEAVAFMHANDIVHRDLKPENILLSTPDDTLACIKIADFGLAKITTATSMKTKCGTWGYSAPEMISGSGCTFGYDAKVDSWSLGTILYILLCGFHPFDPHGTRSDNDMIAAIKKCQFDYADEAWVGISIQAKDLIKNLLVLDPNDRFSIADVLAHPWITGREGVDIPVQPLSPTIHTDLARFQKTTKAKMYDEIDEDDS</sequence>
<dbReference type="CDD" id="cd05117">
    <property type="entry name" value="STKc_CAMK"/>
    <property type="match status" value="1"/>
</dbReference>
<comment type="similarity">
    <text evidence="4">Belongs to the protein kinase superfamily.</text>
</comment>